<dbReference type="InterPro" id="IPR050194">
    <property type="entry name" value="Glycosyltransferase_grp1"/>
</dbReference>
<dbReference type="InterPro" id="IPR028098">
    <property type="entry name" value="Glyco_trans_4-like_N"/>
</dbReference>
<dbReference type="Gene3D" id="3.40.50.2000">
    <property type="entry name" value="Glycogen Phosphorylase B"/>
    <property type="match status" value="2"/>
</dbReference>
<dbReference type="SUPFAM" id="SSF53756">
    <property type="entry name" value="UDP-Glycosyltransferase/glycogen phosphorylase"/>
    <property type="match status" value="1"/>
</dbReference>
<proteinExistence type="predicted"/>
<feature type="domain" description="Glycosyltransferase subfamily 4-like N-terminal" evidence="2">
    <location>
        <begin position="104"/>
        <end position="206"/>
    </location>
</feature>
<dbReference type="PANTHER" id="PTHR45947">
    <property type="entry name" value="SULFOQUINOVOSYL TRANSFERASE SQD2"/>
    <property type="match status" value="1"/>
</dbReference>
<evidence type="ECO:0000259" key="2">
    <source>
        <dbReference type="Pfam" id="PF13439"/>
    </source>
</evidence>
<gene>
    <name evidence="3" type="ordered locus">TSIB_2061</name>
</gene>
<evidence type="ECO:0000259" key="1">
    <source>
        <dbReference type="Pfam" id="PF00534"/>
    </source>
</evidence>
<dbReference type="CAZy" id="GT4">
    <property type="family name" value="Glycosyltransferase Family 4"/>
</dbReference>
<dbReference type="KEGG" id="tsi:TSIB_2061"/>
<keyword evidence="3" id="KW-0808">Transferase</keyword>
<name>C6A0C7_THESM</name>
<dbReference type="PANTHER" id="PTHR45947:SF15">
    <property type="entry name" value="TEICHURONIC ACID BIOSYNTHESIS GLYCOSYLTRANSFERASE TUAC-RELATED"/>
    <property type="match status" value="1"/>
</dbReference>
<sequence length="402" mass="45597">MKMVITMGSFKILIIAPHYNTFVKGSTEGLSPFVDEINVLVHHNYLSELASYLPFSYFRHVEKFSKEKLVDLAEKPKNVKVNVVSMLYFLPDGQNTGLGDKLFRRYSIFIQQNKIEFDLIHAHFTWPSGYAAAKLSKEFSVPLVITGHGYDIYELPFRGREWFKKVKFALDSADHIVTVSKSNFTILTTKLDIPEDKISVIPNGFNSHKFRPMDKLLVREQLNLPRDKKIILNVANLVPVKGQSYLIEAMEKVVSHRKDVMLIIVGDGPLKKELEIQIKKLNLENYVMLAGAKPHSEILLWMNAADLFVLPSLSEGNPTVMFEALGVGLPFVGTAVGGVPEIIVSEDYGLLCPPADPECLAEKILKALEKEWDREKIRKYAEQFTWENIAKETLKVYGVVLK</sequence>
<dbReference type="GO" id="GO:0016757">
    <property type="term" value="F:glycosyltransferase activity"/>
    <property type="evidence" value="ECO:0007669"/>
    <property type="project" value="InterPro"/>
</dbReference>
<dbReference type="Proteomes" id="UP000009079">
    <property type="component" value="Chromosome"/>
</dbReference>
<keyword evidence="4" id="KW-1185">Reference proteome</keyword>
<evidence type="ECO:0000313" key="4">
    <source>
        <dbReference type="Proteomes" id="UP000009079"/>
    </source>
</evidence>
<dbReference type="Pfam" id="PF13439">
    <property type="entry name" value="Glyco_transf_4"/>
    <property type="match status" value="1"/>
</dbReference>
<feature type="domain" description="Glycosyl transferase family 1" evidence="1">
    <location>
        <begin position="218"/>
        <end position="383"/>
    </location>
</feature>
<dbReference type="EMBL" id="CP001463">
    <property type="protein sequence ID" value="ACS91108.1"/>
    <property type="molecule type" value="Genomic_DNA"/>
</dbReference>
<dbReference type="STRING" id="604354.TSIB_2061"/>
<reference evidence="3 4" key="1">
    <citation type="journal article" date="2009" name="Appl. Environ. Microbiol.">
        <title>Metabolic versatility and indigenous origin of the archaeon Thermococcus sibiricus, isolated from a siberian oil reservoir, as revealed by genome analysis.</title>
        <authorList>
            <person name="Mardanov A.V."/>
            <person name="Ravin N.V."/>
            <person name="Svetlitchnyi V.A."/>
            <person name="Beletsky A.V."/>
            <person name="Miroshnichenko M.L."/>
            <person name="Bonch-Osmolovskaya E.A."/>
            <person name="Skryabin K.G."/>
        </authorList>
    </citation>
    <scope>NUCLEOTIDE SEQUENCE [LARGE SCALE GENOMIC DNA]</scope>
    <source>
        <strain evidence="4">DSM 12597 / MM 739</strain>
    </source>
</reference>
<dbReference type="CDD" id="cd03798">
    <property type="entry name" value="GT4_WlbH-like"/>
    <property type="match status" value="1"/>
</dbReference>
<accession>C6A0C7</accession>
<evidence type="ECO:0000313" key="3">
    <source>
        <dbReference type="EMBL" id="ACS91108.1"/>
    </source>
</evidence>
<dbReference type="AlphaFoldDB" id="C6A0C7"/>
<dbReference type="Pfam" id="PF00534">
    <property type="entry name" value="Glycos_transf_1"/>
    <property type="match status" value="1"/>
</dbReference>
<dbReference type="InterPro" id="IPR001296">
    <property type="entry name" value="Glyco_trans_1"/>
</dbReference>
<dbReference type="eggNOG" id="arCOG01403">
    <property type="taxonomic scope" value="Archaea"/>
</dbReference>
<organism evidence="3 4">
    <name type="scientific">Thermococcus sibiricus (strain DSM 12597 / MM 739)</name>
    <dbReference type="NCBI Taxonomy" id="604354"/>
    <lineage>
        <taxon>Archaea</taxon>
        <taxon>Methanobacteriati</taxon>
        <taxon>Methanobacteriota</taxon>
        <taxon>Thermococci</taxon>
        <taxon>Thermococcales</taxon>
        <taxon>Thermococcaceae</taxon>
        <taxon>Thermococcus</taxon>
    </lineage>
</organism>
<protein>
    <submittedName>
        <fullName evidence="3">Glycosyl transferase, group 1</fullName>
    </submittedName>
</protein>
<dbReference type="HOGENOM" id="CLU_009583_2_4_2"/>